<dbReference type="InterPro" id="IPR037010">
    <property type="entry name" value="VitB12-dep_Met_synth_activ_sf"/>
</dbReference>
<proteinExistence type="predicted"/>
<evidence type="ECO:0000313" key="2">
    <source>
        <dbReference type="Proteomes" id="UP000248132"/>
    </source>
</evidence>
<dbReference type="Gene3D" id="3.40.109.40">
    <property type="match status" value="1"/>
</dbReference>
<accession>A0A318XKB5</accession>
<dbReference type="AlphaFoldDB" id="A0A318XKB5"/>
<gene>
    <name evidence="1" type="ORF">LY28_01892</name>
</gene>
<comment type="caution">
    <text evidence="1">The sequence shown here is derived from an EMBL/GenBank/DDBJ whole genome shotgun (WGS) entry which is preliminary data.</text>
</comment>
<dbReference type="SUPFAM" id="SSF56507">
    <property type="entry name" value="Methionine synthase activation domain-like"/>
    <property type="match status" value="1"/>
</dbReference>
<dbReference type="Proteomes" id="UP000248132">
    <property type="component" value="Unassembled WGS sequence"/>
</dbReference>
<evidence type="ECO:0000313" key="1">
    <source>
        <dbReference type="EMBL" id="PYG87524.1"/>
    </source>
</evidence>
<keyword evidence="2" id="KW-1185">Reference proteome</keyword>
<dbReference type="GO" id="GO:0008705">
    <property type="term" value="F:methionine synthase activity"/>
    <property type="evidence" value="ECO:0007669"/>
    <property type="project" value="InterPro"/>
</dbReference>
<dbReference type="EMBL" id="QKMR01000010">
    <property type="protein sequence ID" value="PYG87524.1"/>
    <property type="molecule type" value="Genomic_DNA"/>
</dbReference>
<protein>
    <recommendedName>
        <fullName evidence="3">Cobalamin-dependent methionine synthase-like protein</fullName>
    </recommendedName>
</protein>
<reference evidence="1 2" key="1">
    <citation type="submission" date="2018-06" db="EMBL/GenBank/DDBJ databases">
        <title>Genomic Encyclopedia of Type Strains, Phase I: the one thousand microbial genomes (KMG-I) project.</title>
        <authorList>
            <person name="Kyrpides N."/>
        </authorList>
    </citation>
    <scope>NUCLEOTIDE SEQUENCE [LARGE SCALE GENOMIC DNA]</scope>
    <source>
        <strain evidence="1 2">DSM 19573</strain>
    </source>
</reference>
<sequence length="228" mass="25500">MDAIIKQMELTFLAENFYSKIKYFENIPAVPKRNLILTRLGYRNGVTELNENDRVLLEDSIRQGEYLCKPVGAYLIVPVLSISESCIILENGIRFDSNGLLKLLNNSRSVVLMAATVGKEVVDRISYEVSQGKAAAGLIIDSVASQTADAALDWMVQLLRKILVREGKILTKHRYSPGYGDLPLSYQEEIFKALQLDRLKMSLTEKFMLIPEKSVIAISGVEEKGEAV</sequence>
<evidence type="ECO:0008006" key="3">
    <source>
        <dbReference type="Google" id="ProtNLM"/>
    </source>
</evidence>
<organism evidence="1 2">
    <name type="scientific">Ruminiclostridium sufflavum DSM 19573</name>
    <dbReference type="NCBI Taxonomy" id="1121337"/>
    <lineage>
        <taxon>Bacteria</taxon>
        <taxon>Bacillati</taxon>
        <taxon>Bacillota</taxon>
        <taxon>Clostridia</taxon>
        <taxon>Eubacteriales</taxon>
        <taxon>Oscillospiraceae</taxon>
        <taxon>Ruminiclostridium</taxon>
    </lineage>
</organism>
<name>A0A318XKB5_9FIRM</name>